<sequence>MLSLKWDPLKRGQIQDIIDNPARKISLPVCVIFYKPSTDVKISFLVGRKLGKAHDRNKIRRRLKEAVRLLGEPGPGLWIVMGRLPALHAGFDQLKRYVHEGFIKARAWEIRSPH</sequence>
<dbReference type="GO" id="GO:0000049">
    <property type="term" value="F:tRNA binding"/>
    <property type="evidence" value="ECO:0007669"/>
    <property type="project" value="InterPro"/>
</dbReference>
<dbReference type="Gene3D" id="3.30.230.10">
    <property type="match status" value="1"/>
</dbReference>
<evidence type="ECO:0000256" key="1">
    <source>
        <dbReference type="ARBA" id="ARBA00002663"/>
    </source>
</evidence>
<dbReference type="SUPFAM" id="SSF54211">
    <property type="entry name" value="Ribosomal protein S5 domain 2-like"/>
    <property type="match status" value="1"/>
</dbReference>
<evidence type="ECO:0000256" key="5">
    <source>
        <dbReference type="ARBA" id="ARBA00022801"/>
    </source>
</evidence>
<accession>A0A7C3QUD5</accession>
<keyword evidence="3" id="KW-0540">Nuclease</keyword>
<keyword evidence="2" id="KW-0819">tRNA processing</keyword>
<keyword evidence="4" id="KW-0255">Endonuclease</keyword>
<protein>
    <submittedName>
        <fullName evidence="7">Ribonuclease P protein component</fullName>
    </submittedName>
</protein>
<dbReference type="InterPro" id="IPR014721">
    <property type="entry name" value="Ribsml_uS5_D2-typ_fold_subgr"/>
</dbReference>
<evidence type="ECO:0000256" key="6">
    <source>
        <dbReference type="ARBA" id="ARBA00022884"/>
    </source>
</evidence>
<dbReference type="InterPro" id="IPR020568">
    <property type="entry name" value="Ribosomal_Su5_D2-typ_SF"/>
</dbReference>
<evidence type="ECO:0000313" key="7">
    <source>
        <dbReference type="EMBL" id="HFT93635.1"/>
    </source>
</evidence>
<dbReference type="PROSITE" id="PS00648">
    <property type="entry name" value="RIBONUCLEASE_P"/>
    <property type="match status" value="1"/>
</dbReference>
<dbReference type="Pfam" id="PF00825">
    <property type="entry name" value="Ribonuclease_P"/>
    <property type="match status" value="1"/>
</dbReference>
<comment type="function">
    <text evidence="1">RNaseP catalyzes the removal of the 5'-leader sequence from pre-tRNA to produce the mature 5'-terminus. It can also cleave other RNA substrates such as 4.5S RNA. The protein component plays an auxiliary but essential role in vivo by binding to the 5'-leader sequence and broadening the substrate specificity of the ribozyme.</text>
</comment>
<evidence type="ECO:0000256" key="3">
    <source>
        <dbReference type="ARBA" id="ARBA00022722"/>
    </source>
</evidence>
<proteinExistence type="predicted"/>
<dbReference type="EMBL" id="DTMM01000137">
    <property type="protein sequence ID" value="HFT93635.1"/>
    <property type="molecule type" value="Genomic_DNA"/>
</dbReference>
<keyword evidence="6" id="KW-0694">RNA-binding</keyword>
<dbReference type="GO" id="GO:0008033">
    <property type="term" value="P:tRNA processing"/>
    <property type="evidence" value="ECO:0007669"/>
    <property type="project" value="UniProtKB-KW"/>
</dbReference>
<dbReference type="InterPro" id="IPR020539">
    <property type="entry name" value="RNase_P_CS"/>
</dbReference>
<evidence type="ECO:0000256" key="2">
    <source>
        <dbReference type="ARBA" id="ARBA00022694"/>
    </source>
</evidence>
<organism evidence="7">
    <name type="scientific">Leptospirillum ferriphilum</name>
    <dbReference type="NCBI Taxonomy" id="178606"/>
    <lineage>
        <taxon>Bacteria</taxon>
        <taxon>Pseudomonadati</taxon>
        <taxon>Nitrospirota</taxon>
        <taxon>Nitrospiria</taxon>
        <taxon>Nitrospirales</taxon>
        <taxon>Nitrospiraceae</taxon>
        <taxon>Leptospirillum</taxon>
    </lineage>
</organism>
<dbReference type="AlphaFoldDB" id="A0A7C3QUD5"/>
<gene>
    <name evidence="7" type="ORF">ENX03_06820</name>
</gene>
<dbReference type="InterPro" id="IPR000100">
    <property type="entry name" value="RNase_P"/>
</dbReference>
<evidence type="ECO:0000256" key="4">
    <source>
        <dbReference type="ARBA" id="ARBA00022759"/>
    </source>
</evidence>
<name>A0A7C3QUD5_9BACT</name>
<dbReference type="GO" id="GO:0004526">
    <property type="term" value="F:ribonuclease P activity"/>
    <property type="evidence" value="ECO:0007669"/>
    <property type="project" value="InterPro"/>
</dbReference>
<keyword evidence="5" id="KW-0378">Hydrolase</keyword>
<comment type="caution">
    <text evidence="7">The sequence shown here is derived from an EMBL/GenBank/DDBJ whole genome shotgun (WGS) entry which is preliminary data.</text>
</comment>
<reference evidence="7" key="1">
    <citation type="journal article" date="2020" name="mSystems">
        <title>Genome- and Community-Level Interaction Insights into Carbon Utilization and Element Cycling Functions of Hydrothermarchaeota in Hydrothermal Sediment.</title>
        <authorList>
            <person name="Zhou Z."/>
            <person name="Liu Y."/>
            <person name="Xu W."/>
            <person name="Pan J."/>
            <person name="Luo Z.H."/>
            <person name="Li M."/>
        </authorList>
    </citation>
    <scope>NUCLEOTIDE SEQUENCE [LARGE SCALE GENOMIC DNA]</scope>
    <source>
        <strain evidence="7">SpSt-902</strain>
    </source>
</reference>